<accession>A0A1K1LF29</accession>
<evidence type="ECO:0000256" key="5">
    <source>
        <dbReference type="ARBA" id="ARBA00023136"/>
    </source>
</evidence>
<evidence type="ECO:0000313" key="9">
    <source>
        <dbReference type="EMBL" id="SFV73298.1"/>
    </source>
</evidence>
<organism evidence="9 10">
    <name type="scientific">Desulfovibrio piger</name>
    <dbReference type="NCBI Taxonomy" id="901"/>
    <lineage>
        <taxon>Bacteria</taxon>
        <taxon>Pseudomonadati</taxon>
        <taxon>Thermodesulfobacteriota</taxon>
        <taxon>Desulfovibrionia</taxon>
        <taxon>Desulfovibrionales</taxon>
        <taxon>Desulfovibrionaceae</taxon>
        <taxon>Desulfovibrio</taxon>
    </lineage>
</organism>
<dbReference type="EMBL" id="LT630450">
    <property type="protein sequence ID" value="SFV73298.1"/>
    <property type="molecule type" value="Genomic_DNA"/>
</dbReference>
<comment type="function">
    <text evidence="6">HflC and HflK could encode or regulate a protease.</text>
</comment>
<evidence type="ECO:0000256" key="3">
    <source>
        <dbReference type="ARBA" id="ARBA00022692"/>
    </source>
</evidence>
<dbReference type="GO" id="GO:0016020">
    <property type="term" value="C:membrane"/>
    <property type="evidence" value="ECO:0007669"/>
    <property type="project" value="UniProtKB-SubCell"/>
</dbReference>
<keyword evidence="4 6" id="KW-1133">Transmembrane helix</keyword>
<dbReference type="SUPFAM" id="SSF117892">
    <property type="entry name" value="Band 7/SPFH domain"/>
    <property type="match status" value="1"/>
</dbReference>
<keyword evidence="5 6" id="KW-0472">Membrane</keyword>
<dbReference type="NCBIfam" id="TIGR01933">
    <property type="entry name" value="hflK"/>
    <property type="match status" value="1"/>
</dbReference>
<feature type="domain" description="Band 7" evidence="8">
    <location>
        <begin position="122"/>
        <end position="304"/>
    </location>
</feature>
<dbReference type="KEGG" id="dpg:DESPIGER_1453"/>
<evidence type="ECO:0000256" key="7">
    <source>
        <dbReference type="SAM" id="MobiDB-lite"/>
    </source>
</evidence>
<evidence type="ECO:0000313" key="10">
    <source>
        <dbReference type="Proteomes" id="UP000186323"/>
    </source>
</evidence>
<dbReference type="AlphaFoldDB" id="A0A1K1LF29"/>
<reference evidence="10" key="1">
    <citation type="submission" date="2016-10" db="EMBL/GenBank/DDBJ databases">
        <authorList>
            <person name="Wegmann U."/>
        </authorList>
    </citation>
    <scope>NUCLEOTIDE SEQUENCE [LARGE SCALE GENOMIC DNA]</scope>
</reference>
<gene>
    <name evidence="9" type="ORF">DESPIGER_1453</name>
</gene>
<dbReference type="PANTHER" id="PTHR43327">
    <property type="entry name" value="STOMATIN-LIKE PROTEIN 2, MITOCHONDRIAL"/>
    <property type="match status" value="1"/>
</dbReference>
<protein>
    <recommendedName>
        <fullName evidence="6">Protein HflK</fullName>
    </recommendedName>
</protein>
<evidence type="ECO:0000256" key="4">
    <source>
        <dbReference type="ARBA" id="ARBA00022989"/>
    </source>
</evidence>
<evidence type="ECO:0000259" key="8">
    <source>
        <dbReference type="SMART" id="SM00244"/>
    </source>
</evidence>
<comment type="subcellular location">
    <subcellularLocation>
        <location evidence="1">Membrane</location>
        <topology evidence="1">Single-pass membrane protein</topology>
    </subcellularLocation>
</comment>
<dbReference type="Proteomes" id="UP000186323">
    <property type="component" value="Chromosome I"/>
</dbReference>
<dbReference type="InterPro" id="IPR010201">
    <property type="entry name" value="HflK"/>
</dbReference>
<dbReference type="SMART" id="SM00244">
    <property type="entry name" value="PHB"/>
    <property type="match status" value="1"/>
</dbReference>
<comment type="subunit">
    <text evidence="6">HflC and HflK may interact to form a multimeric complex.</text>
</comment>
<feature type="region of interest" description="Disordered" evidence="7">
    <location>
        <begin position="44"/>
        <end position="89"/>
    </location>
</feature>
<dbReference type="InterPro" id="IPR050710">
    <property type="entry name" value="Band7/mec-2_domain"/>
</dbReference>
<dbReference type="Pfam" id="PF01145">
    <property type="entry name" value="Band_7"/>
    <property type="match status" value="1"/>
</dbReference>
<proteinExistence type="inferred from homology"/>
<name>A0A1K1LF29_9BACT</name>
<feature type="transmembrane region" description="Helical" evidence="6">
    <location>
        <begin position="107"/>
        <end position="127"/>
    </location>
</feature>
<evidence type="ECO:0000256" key="6">
    <source>
        <dbReference type="RuleBase" id="RU364113"/>
    </source>
</evidence>
<sequence length="421" mass="46502">MVPAAGKGGTGRPPVTVLPFPQLSLTPFSKRDVLHMTWDWDKLQEKRQRQQGQRPSRPLFGDTDDSDTQDEPRRARRSPFGDGGNGNGFDGKNVLKKLSGMKMPGGMVVWLVLGLVGLWLLSGIYIVNPDEEGVVLRFGKYERTEGPGPHYALPAPIESVYKPQVTQVLRCEVGFRSTGQATTFRQGELRSVPKEASMLTGDENIVNVQFSVQYKISDAVKYLFNISDPTNLVRNAAEAAMREVIGNSLIDSAITDGKLKIQSDATVLLQQVLDRYEAGIQVLAVQMQDVHPPQEVSDAFKDVASAREDKSRIINEAEAYRNALLPQARGEAAATLNRAEAYRVARLQQAEGESRRFDALRQEYEKAPDVTRQRLYYETMEEILAASKDKTLLDSGVSGKVLPHMPLPGTPAPGVLPSEKK</sequence>
<evidence type="ECO:0000256" key="2">
    <source>
        <dbReference type="ARBA" id="ARBA00006971"/>
    </source>
</evidence>
<dbReference type="InterPro" id="IPR036013">
    <property type="entry name" value="Band_7/SPFH_dom_sf"/>
</dbReference>
<comment type="similarity">
    <text evidence="2 6">Belongs to the band 7/mec-2 family. HflK subfamily.</text>
</comment>
<dbReference type="CDD" id="cd03404">
    <property type="entry name" value="SPFH_HflK"/>
    <property type="match status" value="1"/>
</dbReference>
<dbReference type="Gene3D" id="3.30.479.30">
    <property type="entry name" value="Band 7 domain"/>
    <property type="match status" value="1"/>
</dbReference>
<dbReference type="InterPro" id="IPR001107">
    <property type="entry name" value="Band_7"/>
</dbReference>
<evidence type="ECO:0000256" key="1">
    <source>
        <dbReference type="ARBA" id="ARBA00004167"/>
    </source>
</evidence>
<keyword evidence="3 6" id="KW-0812">Transmembrane</keyword>
<keyword evidence="10" id="KW-1185">Reference proteome</keyword>
<dbReference type="PANTHER" id="PTHR43327:SF2">
    <property type="entry name" value="MODULATOR OF FTSH PROTEASE HFLK"/>
    <property type="match status" value="1"/>
</dbReference>